<dbReference type="GO" id="GO:0006302">
    <property type="term" value="P:double-strand break repair"/>
    <property type="evidence" value="ECO:0007669"/>
    <property type="project" value="TreeGrafter"/>
</dbReference>
<reference evidence="7" key="1">
    <citation type="submission" date="2020-10" db="EMBL/GenBank/DDBJ databases">
        <authorList>
            <person name="Gilroy R."/>
        </authorList>
    </citation>
    <scope>NUCLEOTIDE SEQUENCE</scope>
    <source>
        <strain evidence="7">G3-4614</strain>
    </source>
</reference>
<evidence type="ECO:0000256" key="5">
    <source>
        <dbReference type="ARBA" id="ARBA00023125"/>
    </source>
</evidence>
<dbReference type="PANTHER" id="PTHR32182">
    <property type="entry name" value="DNA REPLICATION AND REPAIR PROTEIN RECF"/>
    <property type="match status" value="1"/>
</dbReference>
<evidence type="ECO:0000256" key="4">
    <source>
        <dbReference type="ARBA" id="ARBA00022840"/>
    </source>
</evidence>
<dbReference type="PANTHER" id="PTHR32182:SF0">
    <property type="entry name" value="DNA REPLICATION AND REPAIR PROTEIN RECF"/>
    <property type="match status" value="1"/>
</dbReference>
<dbReference type="HAMAP" id="MF_00365">
    <property type="entry name" value="RecF"/>
    <property type="match status" value="1"/>
</dbReference>
<evidence type="ECO:0000256" key="1">
    <source>
        <dbReference type="ARBA" id="ARBA00022490"/>
    </source>
</evidence>
<dbReference type="Proteomes" id="UP000823636">
    <property type="component" value="Unassembled WGS sequence"/>
</dbReference>
<dbReference type="InterPro" id="IPR027417">
    <property type="entry name" value="P-loop_NTPase"/>
</dbReference>
<feature type="domain" description="Endonuclease GajA/Old nuclease/RecF-like AAA" evidence="6">
    <location>
        <begin position="1"/>
        <end position="118"/>
    </location>
</feature>
<keyword evidence="5" id="KW-0238">DNA-binding</keyword>
<dbReference type="InterPro" id="IPR018078">
    <property type="entry name" value="DNA-binding_RecF_CS"/>
</dbReference>
<dbReference type="InterPro" id="IPR001238">
    <property type="entry name" value="DNA-binding_RecF"/>
</dbReference>
<dbReference type="GO" id="GO:0005524">
    <property type="term" value="F:ATP binding"/>
    <property type="evidence" value="ECO:0007669"/>
    <property type="project" value="UniProtKB-KW"/>
</dbReference>
<evidence type="ECO:0000313" key="8">
    <source>
        <dbReference type="Proteomes" id="UP000823636"/>
    </source>
</evidence>
<dbReference type="GO" id="GO:0000731">
    <property type="term" value="P:DNA synthesis involved in DNA repair"/>
    <property type="evidence" value="ECO:0007669"/>
    <property type="project" value="TreeGrafter"/>
</dbReference>
<sequence length="192" mass="21747">MFLKSLSILNYKNIGEAELRFSPDINCLLGNNGMGKSNLLDAVYYLSFCKSCSNLPDSQNVRRGEQMFMLKGVYGGVAEGSDTEVHCGFKLHQKKVFKRDGKEYDRLSDHIGCIPLVIVWPEDFDIVREGSDVRRRFIDQTLSQFDGRYLSALIAYNKALASRNAMLRNGSSQVELFELIEEQMGCAADFIY</sequence>
<protein>
    <submittedName>
        <fullName evidence="7">DNA replication/repair protein RecF</fullName>
    </submittedName>
</protein>
<dbReference type="SUPFAM" id="SSF52540">
    <property type="entry name" value="P-loop containing nucleoside triphosphate hydrolases"/>
    <property type="match status" value="1"/>
</dbReference>
<keyword evidence="3" id="KW-0547">Nucleotide-binding</keyword>
<dbReference type="InterPro" id="IPR042174">
    <property type="entry name" value="RecF_2"/>
</dbReference>
<dbReference type="Pfam" id="PF13175">
    <property type="entry name" value="AAA_15"/>
    <property type="match status" value="1"/>
</dbReference>
<comment type="caution">
    <text evidence="7">The sequence shown here is derived from an EMBL/GenBank/DDBJ whole genome shotgun (WGS) entry which is preliminary data.</text>
</comment>
<dbReference type="Gene3D" id="3.40.50.300">
    <property type="entry name" value="P-loop containing nucleotide triphosphate hydrolases"/>
    <property type="match status" value="1"/>
</dbReference>
<accession>A0A9D9H732</accession>
<evidence type="ECO:0000259" key="6">
    <source>
        <dbReference type="Pfam" id="PF13175"/>
    </source>
</evidence>
<evidence type="ECO:0000256" key="3">
    <source>
        <dbReference type="ARBA" id="ARBA00022741"/>
    </source>
</evidence>
<reference evidence="7" key="2">
    <citation type="journal article" date="2021" name="PeerJ">
        <title>Extensive microbial diversity within the chicken gut microbiome revealed by metagenomics and culture.</title>
        <authorList>
            <person name="Gilroy R."/>
            <person name="Ravi A."/>
            <person name="Getino M."/>
            <person name="Pursley I."/>
            <person name="Horton D.L."/>
            <person name="Alikhan N.F."/>
            <person name="Baker D."/>
            <person name="Gharbi K."/>
            <person name="Hall N."/>
            <person name="Watson M."/>
            <person name="Adriaenssens E.M."/>
            <person name="Foster-Nyarko E."/>
            <person name="Jarju S."/>
            <person name="Secka A."/>
            <person name="Antonio M."/>
            <person name="Oren A."/>
            <person name="Chaudhuri R.R."/>
            <person name="La Ragione R."/>
            <person name="Hildebrand F."/>
            <person name="Pallen M.J."/>
        </authorList>
    </citation>
    <scope>NUCLEOTIDE SEQUENCE</scope>
    <source>
        <strain evidence="7">G3-4614</strain>
    </source>
</reference>
<evidence type="ECO:0000313" key="7">
    <source>
        <dbReference type="EMBL" id="MBO8438199.1"/>
    </source>
</evidence>
<name>A0A9D9H732_9BACT</name>
<organism evidence="7 8">
    <name type="scientific">Candidatus Caccoplasma merdipullorum</name>
    <dbReference type="NCBI Taxonomy" id="2840718"/>
    <lineage>
        <taxon>Bacteria</taxon>
        <taxon>Pseudomonadati</taxon>
        <taxon>Bacteroidota</taxon>
        <taxon>Bacteroidia</taxon>
        <taxon>Bacteroidales</taxon>
        <taxon>Bacteroidaceae</taxon>
        <taxon>Bacteroidaceae incertae sedis</taxon>
        <taxon>Candidatus Caccoplasma</taxon>
    </lineage>
</organism>
<dbReference type="AlphaFoldDB" id="A0A9D9H732"/>
<evidence type="ECO:0000256" key="2">
    <source>
        <dbReference type="ARBA" id="ARBA00022705"/>
    </source>
</evidence>
<keyword evidence="1" id="KW-0963">Cytoplasm</keyword>
<dbReference type="GO" id="GO:0003697">
    <property type="term" value="F:single-stranded DNA binding"/>
    <property type="evidence" value="ECO:0007669"/>
    <property type="project" value="InterPro"/>
</dbReference>
<dbReference type="PROSITE" id="PS00617">
    <property type="entry name" value="RECF_1"/>
    <property type="match status" value="1"/>
</dbReference>
<feature type="non-terminal residue" evidence="7">
    <location>
        <position position="192"/>
    </location>
</feature>
<dbReference type="InterPro" id="IPR041685">
    <property type="entry name" value="AAA_GajA/Old/RecF-like"/>
</dbReference>
<dbReference type="Gene3D" id="1.20.1050.90">
    <property type="entry name" value="RecF/RecN/SMC, N-terminal domain"/>
    <property type="match status" value="1"/>
</dbReference>
<proteinExistence type="inferred from homology"/>
<dbReference type="GO" id="GO:0006260">
    <property type="term" value="P:DNA replication"/>
    <property type="evidence" value="ECO:0007669"/>
    <property type="project" value="UniProtKB-KW"/>
</dbReference>
<gene>
    <name evidence="7" type="ORF">IAC54_04785</name>
</gene>
<dbReference type="EMBL" id="JADIMW010000052">
    <property type="protein sequence ID" value="MBO8438199.1"/>
    <property type="molecule type" value="Genomic_DNA"/>
</dbReference>
<keyword evidence="2" id="KW-0235">DNA replication</keyword>
<keyword evidence="4" id="KW-0067">ATP-binding</keyword>